<gene>
    <name evidence="2" type="ORF">OESDEN_18136</name>
</gene>
<evidence type="ECO:0000313" key="2">
    <source>
        <dbReference type="EMBL" id="KHJ82172.1"/>
    </source>
</evidence>
<name>A0A0B1SF92_OESDE</name>
<reference evidence="2 3" key="1">
    <citation type="submission" date="2014-03" db="EMBL/GenBank/DDBJ databases">
        <title>Draft genome of the hookworm Oesophagostomum dentatum.</title>
        <authorList>
            <person name="Mitreva M."/>
        </authorList>
    </citation>
    <scope>NUCLEOTIDE SEQUENCE [LARGE SCALE GENOMIC DNA]</scope>
    <source>
        <strain evidence="2 3">OD-Hann</strain>
    </source>
</reference>
<keyword evidence="3" id="KW-1185">Reference proteome</keyword>
<accession>A0A0B1SF92</accession>
<dbReference type="EMBL" id="KN581608">
    <property type="protein sequence ID" value="KHJ82172.1"/>
    <property type="molecule type" value="Genomic_DNA"/>
</dbReference>
<dbReference type="AlphaFoldDB" id="A0A0B1SF92"/>
<organism evidence="2 3">
    <name type="scientific">Oesophagostomum dentatum</name>
    <name type="common">Nodular worm</name>
    <dbReference type="NCBI Taxonomy" id="61180"/>
    <lineage>
        <taxon>Eukaryota</taxon>
        <taxon>Metazoa</taxon>
        <taxon>Ecdysozoa</taxon>
        <taxon>Nematoda</taxon>
        <taxon>Chromadorea</taxon>
        <taxon>Rhabditida</taxon>
        <taxon>Rhabditina</taxon>
        <taxon>Rhabditomorpha</taxon>
        <taxon>Strongyloidea</taxon>
        <taxon>Strongylidae</taxon>
        <taxon>Oesophagostomum</taxon>
    </lineage>
</organism>
<protein>
    <submittedName>
        <fullName evidence="2">Uncharacterized protein</fullName>
    </submittedName>
</protein>
<evidence type="ECO:0000256" key="1">
    <source>
        <dbReference type="SAM" id="SignalP"/>
    </source>
</evidence>
<evidence type="ECO:0000313" key="3">
    <source>
        <dbReference type="Proteomes" id="UP000053660"/>
    </source>
</evidence>
<keyword evidence="1" id="KW-0732">Signal</keyword>
<dbReference type="OrthoDB" id="5821485at2759"/>
<feature type="chain" id="PRO_5002061523" evidence="1">
    <location>
        <begin position="23"/>
        <end position="52"/>
    </location>
</feature>
<dbReference type="Proteomes" id="UP000053660">
    <property type="component" value="Unassembled WGS sequence"/>
</dbReference>
<sequence>MVQVSVLLFALACIAIQISVSGAREGEEFDNSEKIFDNLDKRAPMDRSSMVR</sequence>
<feature type="signal peptide" evidence="1">
    <location>
        <begin position="1"/>
        <end position="22"/>
    </location>
</feature>
<proteinExistence type="predicted"/>